<dbReference type="AlphaFoldDB" id="A0A9P5X233"/>
<organism evidence="1 2">
    <name type="scientific">Macrolepiota fuliginosa MF-IS2</name>
    <dbReference type="NCBI Taxonomy" id="1400762"/>
    <lineage>
        <taxon>Eukaryota</taxon>
        <taxon>Fungi</taxon>
        <taxon>Dikarya</taxon>
        <taxon>Basidiomycota</taxon>
        <taxon>Agaricomycotina</taxon>
        <taxon>Agaricomycetes</taxon>
        <taxon>Agaricomycetidae</taxon>
        <taxon>Agaricales</taxon>
        <taxon>Agaricineae</taxon>
        <taxon>Agaricaceae</taxon>
        <taxon>Macrolepiota</taxon>
    </lineage>
</organism>
<dbReference type="Proteomes" id="UP000807342">
    <property type="component" value="Unassembled WGS sequence"/>
</dbReference>
<proteinExistence type="predicted"/>
<gene>
    <name evidence="1" type="ORF">P691DRAFT_519131</name>
</gene>
<name>A0A9P5X233_9AGAR</name>
<evidence type="ECO:0000313" key="2">
    <source>
        <dbReference type="Proteomes" id="UP000807342"/>
    </source>
</evidence>
<dbReference type="EMBL" id="MU151737">
    <property type="protein sequence ID" value="KAF9441957.1"/>
    <property type="molecule type" value="Genomic_DNA"/>
</dbReference>
<accession>A0A9P5X233</accession>
<reference evidence="1" key="1">
    <citation type="submission" date="2020-11" db="EMBL/GenBank/DDBJ databases">
        <authorList>
            <consortium name="DOE Joint Genome Institute"/>
            <person name="Ahrendt S."/>
            <person name="Riley R."/>
            <person name="Andreopoulos W."/>
            <person name="Labutti K."/>
            <person name="Pangilinan J."/>
            <person name="Ruiz-Duenas F.J."/>
            <person name="Barrasa J.M."/>
            <person name="Sanchez-Garcia M."/>
            <person name="Camarero S."/>
            <person name="Miyauchi S."/>
            <person name="Serrano A."/>
            <person name="Linde D."/>
            <person name="Babiker R."/>
            <person name="Drula E."/>
            <person name="Ayuso-Fernandez I."/>
            <person name="Pacheco R."/>
            <person name="Padilla G."/>
            <person name="Ferreira P."/>
            <person name="Barriuso J."/>
            <person name="Kellner H."/>
            <person name="Castanera R."/>
            <person name="Alfaro M."/>
            <person name="Ramirez L."/>
            <person name="Pisabarro A.G."/>
            <person name="Kuo A."/>
            <person name="Tritt A."/>
            <person name="Lipzen A."/>
            <person name="He G."/>
            <person name="Yan M."/>
            <person name="Ng V."/>
            <person name="Cullen D."/>
            <person name="Martin F."/>
            <person name="Rosso M.-N."/>
            <person name="Henrissat B."/>
            <person name="Hibbett D."/>
            <person name="Martinez A.T."/>
            <person name="Grigoriev I.V."/>
        </authorList>
    </citation>
    <scope>NUCLEOTIDE SEQUENCE</scope>
    <source>
        <strain evidence="1">MF-IS2</strain>
    </source>
</reference>
<evidence type="ECO:0000313" key="1">
    <source>
        <dbReference type="EMBL" id="KAF9441957.1"/>
    </source>
</evidence>
<protein>
    <submittedName>
        <fullName evidence="1">Uncharacterized protein</fullName>
    </submittedName>
</protein>
<comment type="caution">
    <text evidence="1">The sequence shown here is derived from an EMBL/GenBank/DDBJ whole genome shotgun (WGS) entry which is preliminary data.</text>
</comment>
<sequence length="102" mass="11592">MERSRCAMESSPATRPVHCLHIQRETEWSCSKCNLNTELCGSLIWNLLLVGKTSIERILKSHYCAIAHINWHTTECNTVASPVWILGYTRGTCKNLNGRYLA</sequence>
<keyword evidence="2" id="KW-1185">Reference proteome</keyword>